<comment type="caution">
    <text evidence="1">The sequence shown here is derived from an EMBL/GenBank/DDBJ whole genome shotgun (WGS) entry which is preliminary data.</text>
</comment>
<evidence type="ECO:0000313" key="2">
    <source>
        <dbReference type="Proteomes" id="UP000838756"/>
    </source>
</evidence>
<sequence>MRIVVFPIFLYSAETWTVRERPSQNRCTRNVVLAATVADCCRTALRTNVSILEEPKVKESLSSTVQLRILKFFGHIASNKHSMERLDRRSSTTTTTLSRVKD</sequence>
<protein>
    <submittedName>
        <fullName evidence="1">Jg25703 protein</fullName>
    </submittedName>
</protein>
<accession>A0A8S4S9L3</accession>
<keyword evidence="2" id="KW-1185">Reference proteome</keyword>
<dbReference type="OrthoDB" id="7490433at2759"/>
<reference evidence="1" key="1">
    <citation type="submission" date="2022-03" db="EMBL/GenBank/DDBJ databases">
        <authorList>
            <person name="Lindestad O."/>
        </authorList>
    </citation>
    <scope>NUCLEOTIDE SEQUENCE</scope>
</reference>
<dbReference type="Proteomes" id="UP000838756">
    <property type="component" value="Unassembled WGS sequence"/>
</dbReference>
<name>A0A8S4S9L3_9NEOP</name>
<organism evidence="1 2">
    <name type="scientific">Pararge aegeria aegeria</name>
    <dbReference type="NCBI Taxonomy" id="348720"/>
    <lineage>
        <taxon>Eukaryota</taxon>
        <taxon>Metazoa</taxon>
        <taxon>Ecdysozoa</taxon>
        <taxon>Arthropoda</taxon>
        <taxon>Hexapoda</taxon>
        <taxon>Insecta</taxon>
        <taxon>Pterygota</taxon>
        <taxon>Neoptera</taxon>
        <taxon>Endopterygota</taxon>
        <taxon>Lepidoptera</taxon>
        <taxon>Glossata</taxon>
        <taxon>Ditrysia</taxon>
        <taxon>Papilionoidea</taxon>
        <taxon>Nymphalidae</taxon>
        <taxon>Satyrinae</taxon>
        <taxon>Satyrini</taxon>
        <taxon>Parargina</taxon>
        <taxon>Pararge</taxon>
    </lineage>
</organism>
<proteinExistence type="predicted"/>
<dbReference type="AlphaFoldDB" id="A0A8S4S9L3"/>
<gene>
    <name evidence="1" type="primary">jg25703</name>
    <name evidence="1" type="ORF">PAEG_LOCUS22490</name>
</gene>
<dbReference type="EMBL" id="CAKXAJ010026049">
    <property type="protein sequence ID" value="CAH2253185.1"/>
    <property type="molecule type" value="Genomic_DNA"/>
</dbReference>
<evidence type="ECO:0000313" key="1">
    <source>
        <dbReference type="EMBL" id="CAH2253185.1"/>
    </source>
</evidence>